<dbReference type="AlphaFoldDB" id="A0AAQ3JN67"/>
<sequence>MAGMLPGVECARRRRLGSSTDSAAGSRRSSFCLYTTGHDQLQLRRSSSMQRIVSNKEIHDESLGHTAREAKERLDARLRSKRNSGSSEGCGQGEAHSRVLGKAQREVFAAKKSGRKFSWSKMGWEASEKADCAVCLEDFEAGDDLVHLPCDHRFHWNCVLPWLESSPHCPCCRMTIFS</sequence>
<dbReference type="SUPFAM" id="SSF57850">
    <property type="entry name" value="RING/U-box"/>
    <property type="match status" value="1"/>
</dbReference>
<keyword evidence="5" id="KW-1185">Reference proteome</keyword>
<dbReference type="EMBL" id="CP136890">
    <property type="protein sequence ID" value="WOK92143.1"/>
    <property type="molecule type" value="Genomic_DNA"/>
</dbReference>
<keyword evidence="1" id="KW-0863">Zinc-finger</keyword>
<organism evidence="4 5">
    <name type="scientific">Canna indica</name>
    <name type="common">Indian-shot</name>
    <dbReference type="NCBI Taxonomy" id="4628"/>
    <lineage>
        <taxon>Eukaryota</taxon>
        <taxon>Viridiplantae</taxon>
        <taxon>Streptophyta</taxon>
        <taxon>Embryophyta</taxon>
        <taxon>Tracheophyta</taxon>
        <taxon>Spermatophyta</taxon>
        <taxon>Magnoliopsida</taxon>
        <taxon>Liliopsida</taxon>
        <taxon>Zingiberales</taxon>
        <taxon>Cannaceae</taxon>
        <taxon>Canna</taxon>
    </lineage>
</organism>
<dbReference type="PANTHER" id="PTHR22765:SF303">
    <property type="entry name" value="RING-TYPE DOMAIN-CONTAINING PROTEIN"/>
    <property type="match status" value="1"/>
</dbReference>
<dbReference type="InterPro" id="IPR051826">
    <property type="entry name" value="E3_ubiquitin-ligase_domain"/>
</dbReference>
<feature type="domain" description="RING-type" evidence="3">
    <location>
        <begin position="132"/>
        <end position="173"/>
    </location>
</feature>
<evidence type="ECO:0000313" key="5">
    <source>
        <dbReference type="Proteomes" id="UP001327560"/>
    </source>
</evidence>
<protein>
    <submittedName>
        <fullName evidence="4">E3 ubiquitin-protein ligase</fullName>
    </submittedName>
</protein>
<keyword evidence="1" id="KW-0479">Metal-binding</keyword>
<proteinExistence type="predicted"/>
<dbReference type="GO" id="GO:0006511">
    <property type="term" value="P:ubiquitin-dependent protein catabolic process"/>
    <property type="evidence" value="ECO:0007669"/>
    <property type="project" value="TreeGrafter"/>
</dbReference>
<dbReference type="Pfam" id="PF13639">
    <property type="entry name" value="zf-RING_2"/>
    <property type="match status" value="1"/>
</dbReference>
<feature type="region of interest" description="Disordered" evidence="2">
    <location>
        <begin position="76"/>
        <end position="98"/>
    </location>
</feature>
<dbReference type="PROSITE" id="PS50089">
    <property type="entry name" value="ZF_RING_2"/>
    <property type="match status" value="1"/>
</dbReference>
<evidence type="ECO:0000256" key="1">
    <source>
        <dbReference type="PROSITE-ProRule" id="PRU00175"/>
    </source>
</evidence>
<dbReference type="Gene3D" id="3.30.40.10">
    <property type="entry name" value="Zinc/RING finger domain, C3HC4 (zinc finger)"/>
    <property type="match status" value="1"/>
</dbReference>
<dbReference type="Proteomes" id="UP001327560">
    <property type="component" value="Chromosome 1"/>
</dbReference>
<dbReference type="SMART" id="SM00184">
    <property type="entry name" value="RING"/>
    <property type="match status" value="1"/>
</dbReference>
<reference evidence="4 5" key="1">
    <citation type="submission" date="2023-10" db="EMBL/GenBank/DDBJ databases">
        <title>Chromosome-scale genome assembly provides insights into flower coloration mechanisms of Canna indica.</title>
        <authorList>
            <person name="Li C."/>
        </authorList>
    </citation>
    <scope>NUCLEOTIDE SEQUENCE [LARGE SCALE GENOMIC DNA]</scope>
    <source>
        <tissue evidence="4">Flower</tissue>
    </source>
</reference>
<dbReference type="GO" id="GO:0061630">
    <property type="term" value="F:ubiquitin protein ligase activity"/>
    <property type="evidence" value="ECO:0007669"/>
    <property type="project" value="TreeGrafter"/>
</dbReference>
<dbReference type="InterPro" id="IPR001841">
    <property type="entry name" value="Znf_RING"/>
</dbReference>
<dbReference type="FunFam" id="3.30.40.10:FF:000611">
    <property type="entry name" value="Zinc finger family protein"/>
    <property type="match status" value="1"/>
</dbReference>
<dbReference type="GO" id="GO:0008270">
    <property type="term" value="F:zinc ion binding"/>
    <property type="evidence" value="ECO:0007669"/>
    <property type="project" value="UniProtKB-KW"/>
</dbReference>
<gene>
    <name evidence="4" type="ORF">Cni_G00834</name>
</gene>
<keyword evidence="1" id="KW-0862">Zinc</keyword>
<evidence type="ECO:0000313" key="4">
    <source>
        <dbReference type="EMBL" id="WOK92143.1"/>
    </source>
</evidence>
<dbReference type="PANTHER" id="PTHR22765">
    <property type="entry name" value="RING FINGER AND PROTEASE ASSOCIATED DOMAIN-CONTAINING"/>
    <property type="match status" value="1"/>
</dbReference>
<name>A0AAQ3JN67_9LILI</name>
<accession>A0AAQ3JN67</accession>
<dbReference type="CDD" id="cd16454">
    <property type="entry name" value="RING-H2_PA-TM-RING"/>
    <property type="match status" value="1"/>
</dbReference>
<evidence type="ECO:0000256" key="2">
    <source>
        <dbReference type="SAM" id="MobiDB-lite"/>
    </source>
</evidence>
<evidence type="ECO:0000259" key="3">
    <source>
        <dbReference type="PROSITE" id="PS50089"/>
    </source>
</evidence>
<dbReference type="InterPro" id="IPR013083">
    <property type="entry name" value="Znf_RING/FYVE/PHD"/>
</dbReference>